<dbReference type="AlphaFoldDB" id="A0A565CBC4"/>
<feature type="region of interest" description="Disordered" evidence="1">
    <location>
        <begin position="111"/>
        <end position="139"/>
    </location>
</feature>
<dbReference type="EMBL" id="CABITT030000007">
    <property type="protein sequence ID" value="VVB10841.1"/>
    <property type="molecule type" value="Genomic_DNA"/>
</dbReference>
<dbReference type="PANTHER" id="PTHR34272:SF1">
    <property type="entry name" value="EXPRESSED PROTEIN"/>
    <property type="match status" value="1"/>
</dbReference>
<dbReference type="OrthoDB" id="1900495at2759"/>
<dbReference type="InterPro" id="IPR055513">
    <property type="entry name" value="DUF7086"/>
</dbReference>
<evidence type="ECO:0000256" key="1">
    <source>
        <dbReference type="SAM" id="MobiDB-lite"/>
    </source>
</evidence>
<feature type="domain" description="DUF7086" evidence="2">
    <location>
        <begin position="163"/>
        <end position="293"/>
    </location>
</feature>
<keyword evidence="4" id="KW-1185">Reference proteome</keyword>
<feature type="compositionally biased region" description="Low complexity" evidence="1">
    <location>
        <begin position="114"/>
        <end position="133"/>
    </location>
</feature>
<dbReference type="PANTHER" id="PTHR34272">
    <property type="entry name" value="EXPRESSED PROTEIN"/>
    <property type="match status" value="1"/>
</dbReference>
<proteinExistence type="predicted"/>
<organism evidence="3 4">
    <name type="scientific">Arabis nemorensis</name>
    <dbReference type="NCBI Taxonomy" id="586526"/>
    <lineage>
        <taxon>Eukaryota</taxon>
        <taxon>Viridiplantae</taxon>
        <taxon>Streptophyta</taxon>
        <taxon>Embryophyta</taxon>
        <taxon>Tracheophyta</taxon>
        <taxon>Spermatophyta</taxon>
        <taxon>Magnoliopsida</taxon>
        <taxon>eudicotyledons</taxon>
        <taxon>Gunneridae</taxon>
        <taxon>Pentapetalae</taxon>
        <taxon>rosids</taxon>
        <taxon>malvids</taxon>
        <taxon>Brassicales</taxon>
        <taxon>Brassicaceae</taxon>
        <taxon>Arabideae</taxon>
        <taxon>Arabis</taxon>
    </lineage>
</organism>
<evidence type="ECO:0000313" key="3">
    <source>
        <dbReference type="EMBL" id="VVB10841.1"/>
    </source>
</evidence>
<gene>
    <name evidence="3" type="ORF">ANE_LOCUS21285</name>
</gene>
<sequence length="301" mass="33730">MSDENKPEHRINLDLSLGLPVEDLVENPVEEPSFMQLLRSESDSPPNIQPPPPPLHHMTPPGYYTNVITPWNISPMPALPLPPPPGVVSVVTPSPYPPSGQVLQPPQQIQDGVGALRNPRPGPRLGRPPAGRNSSRSVAVERNGIVPPYPWATSKLAVVHNYRYLSSNNINVISGQVQCRPCEKIQTLEYNLKEKFMELYLYISNNNEELRNRAPKIWTSPKLTLCGSCESPMKPVISEKKEEINWLFLFLGQMLGSCTLEQLKYFCDKTSQHQTGSKEHLLYQTYLGLFKQLVPSGSFSL</sequence>
<name>A0A565CBC4_9BRAS</name>
<protein>
    <recommendedName>
        <fullName evidence="2">DUF7086 domain-containing protein</fullName>
    </recommendedName>
</protein>
<accession>A0A565CBC4</accession>
<feature type="region of interest" description="Disordered" evidence="1">
    <location>
        <begin position="40"/>
        <end position="59"/>
    </location>
</feature>
<dbReference type="Proteomes" id="UP000489600">
    <property type="component" value="Unassembled WGS sequence"/>
</dbReference>
<comment type="caution">
    <text evidence="3">The sequence shown here is derived from an EMBL/GenBank/DDBJ whole genome shotgun (WGS) entry which is preliminary data.</text>
</comment>
<evidence type="ECO:0000313" key="4">
    <source>
        <dbReference type="Proteomes" id="UP000489600"/>
    </source>
</evidence>
<reference evidence="3" key="1">
    <citation type="submission" date="2019-07" db="EMBL/GenBank/DDBJ databases">
        <authorList>
            <person name="Dittberner H."/>
        </authorList>
    </citation>
    <scope>NUCLEOTIDE SEQUENCE [LARGE SCALE GENOMIC DNA]</scope>
</reference>
<dbReference type="Pfam" id="PF23324">
    <property type="entry name" value="DUF7086"/>
    <property type="match status" value="1"/>
</dbReference>
<evidence type="ECO:0000259" key="2">
    <source>
        <dbReference type="Pfam" id="PF23324"/>
    </source>
</evidence>